<keyword evidence="1" id="KW-0472">Membrane</keyword>
<feature type="transmembrane region" description="Helical" evidence="1">
    <location>
        <begin position="140"/>
        <end position="159"/>
    </location>
</feature>
<protein>
    <submittedName>
        <fullName evidence="2">Uncharacterized protein</fullName>
    </submittedName>
</protein>
<dbReference type="Proteomes" id="UP001210925">
    <property type="component" value="Unassembled WGS sequence"/>
</dbReference>
<comment type="caution">
    <text evidence="2">The sequence shown here is derived from an EMBL/GenBank/DDBJ whole genome shotgun (WGS) entry which is preliminary data.</text>
</comment>
<evidence type="ECO:0000256" key="1">
    <source>
        <dbReference type="SAM" id="Phobius"/>
    </source>
</evidence>
<accession>A0AAD5Y961</accession>
<sequence>MTPTFVAVVAEFAMAMLNGLALLLYYRFNPRSEIATFQCIFGIFLIINTCVTLVINLQPVTQCYLWYLQGISFNAAEAIIDWIFLIRVYKLEQKLWKKIIWQVLFWGLDVVPRAVSIVMYNTAISRLGLCLLSLPSTARIAKSVMNTTFVAIVGFYFVWIMISSIRFSASNDTRQKLESLTLTSAMFGILLCIIRTATYIPYILNTFGPVWTGVLIPIEMTLLPPILFLSIVFGAKIKTGSGLISNINSFTTSSTGYKKHGLSII</sequence>
<reference evidence="2" key="1">
    <citation type="submission" date="2020-05" db="EMBL/GenBank/DDBJ databases">
        <title>Phylogenomic resolution of chytrid fungi.</title>
        <authorList>
            <person name="Stajich J.E."/>
            <person name="Amses K."/>
            <person name="Simmons R."/>
            <person name="Seto K."/>
            <person name="Myers J."/>
            <person name="Bonds A."/>
            <person name="Quandt C.A."/>
            <person name="Barry K."/>
            <person name="Liu P."/>
            <person name="Grigoriev I."/>
            <person name="Longcore J.E."/>
            <person name="James T.Y."/>
        </authorList>
    </citation>
    <scope>NUCLEOTIDE SEQUENCE</scope>
    <source>
        <strain evidence="2">PLAUS21</strain>
    </source>
</reference>
<feature type="transmembrane region" description="Helical" evidence="1">
    <location>
        <begin position="6"/>
        <end position="25"/>
    </location>
</feature>
<name>A0AAD5Y961_9FUNG</name>
<dbReference type="EMBL" id="JADGKB010000022">
    <property type="protein sequence ID" value="KAJ3258942.1"/>
    <property type="molecule type" value="Genomic_DNA"/>
</dbReference>
<keyword evidence="1" id="KW-0812">Transmembrane</keyword>
<dbReference type="AlphaFoldDB" id="A0AAD5Y961"/>
<feature type="transmembrane region" description="Helical" evidence="1">
    <location>
        <begin position="99"/>
        <end position="120"/>
    </location>
</feature>
<gene>
    <name evidence="2" type="ORF">HK103_003083</name>
</gene>
<keyword evidence="3" id="KW-1185">Reference proteome</keyword>
<evidence type="ECO:0000313" key="2">
    <source>
        <dbReference type="EMBL" id="KAJ3258942.1"/>
    </source>
</evidence>
<feature type="transmembrane region" description="Helical" evidence="1">
    <location>
        <begin position="180"/>
        <end position="204"/>
    </location>
</feature>
<organism evidence="2 3">
    <name type="scientific">Boothiomyces macroporosus</name>
    <dbReference type="NCBI Taxonomy" id="261099"/>
    <lineage>
        <taxon>Eukaryota</taxon>
        <taxon>Fungi</taxon>
        <taxon>Fungi incertae sedis</taxon>
        <taxon>Chytridiomycota</taxon>
        <taxon>Chytridiomycota incertae sedis</taxon>
        <taxon>Chytridiomycetes</taxon>
        <taxon>Rhizophydiales</taxon>
        <taxon>Terramycetaceae</taxon>
        <taxon>Boothiomyces</taxon>
    </lineage>
</organism>
<feature type="transmembrane region" description="Helical" evidence="1">
    <location>
        <begin position="210"/>
        <end position="235"/>
    </location>
</feature>
<keyword evidence="1" id="KW-1133">Transmembrane helix</keyword>
<evidence type="ECO:0000313" key="3">
    <source>
        <dbReference type="Proteomes" id="UP001210925"/>
    </source>
</evidence>
<proteinExistence type="predicted"/>
<feature type="transmembrane region" description="Helical" evidence="1">
    <location>
        <begin position="37"/>
        <end position="58"/>
    </location>
</feature>
<feature type="transmembrane region" description="Helical" evidence="1">
    <location>
        <begin position="64"/>
        <end position="87"/>
    </location>
</feature>